<dbReference type="InterPro" id="IPR011333">
    <property type="entry name" value="SKP1/BTB/POZ_sf"/>
</dbReference>
<evidence type="ECO:0008006" key="5">
    <source>
        <dbReference type="Google" id="ProtNLM"/>
    </source>
</evidence>
<evidence type="ECO:0000259" key="2">
    <source>
        <dbReference type="PROSITE" id="PS51886"/>
    </source>
</evidence>
<gene>
    <name evidence="3" type="ORF">Glove_21g90</name>
</gene>
<dbReference type="InterPro" id="IPR000210">
    <property type="entry name" value="BTB/POZ_dom"/>
</dbReference>
<dbReference type="PROSITE" id="PS51886">
    <property type="entry name" value="TLDC"/>
    <property type="match status" value="1"/>
</dbReference>
<dbReference type="SMART" id="SM00225">
    <property type="entry name" value="BTB"/>
    <property type="match status" value="1"/>
</dbReference>
<reference evidence="3 4" key="1">
    <citation type="submission" date="2018-08" db="EMBL/GenBank/DDBJ databases">
        <title>Genome and evolution of the arbuscular mycorrhizal fungus Diversispora epigaea (formerly Glomus versiforme) and its bacterial endosymbionts.</title>
        <authorList>
            <person name="Sun X."/>
            <person name="Fei Z."/>
            <person name="Harrison M."/>
        </authorList>
    </citation>
    <scope>NUCLEOTIDE SEQUENCE [LARGE SCALE GENOMIC DNA]</scope>
    <source>
        <strain evidence="3 4">IT104</strain>
    </source>
</reference>
<keyword evidence="4" id="KW-1185">Reference proteome</keyword>
<evidence type="ECO:0000259" key="1">
    <source>
        <dbReference type="PROSITE" id="PS50097"/>
    </source>
</evidence>
<dbReference type="PROSITE" id="PS50097">
    <property type="entry name" value="BTB"/>
    <property type="match status" value="1"/>
</dbReference>
<organism evidence="3 4">
    <name type="scientific">Diversispora epigaea</name>
    <dbReference type="NCBI Taxonomy" id="1348612"/>
    <lineage>
        <taxon>Eukaryota</taxon>
        <taxon>Fungi</taxon>
        <taxon>Fungi incertae sedis</taxon>
        <taxon>Mucoromycota</taxon>
        <taxon>Glomeromycotina</taxon>
        <taxon>Glomeromycetes</taxon>
        <taxon>Diversisporales</taxon>
        <taxon>Diversisporaceae</taxon>
        <taxon>Diversispora</taxon>
    </lineage>
</organism>
<dbReference type="InterPro" id="IPR006571">
    <property type="entry name" value="TLDc_dom"/>
</dbReference>
<dbReference type="EMBL" id="PQFF01000019">
    <property type="protein sequence ID" value="RHZ88634.1"/>
    <property type="molecule type" value="Genomic_DNA"/>
</dbReference>
<dbReference type="AlphaFoldDB" id="A0A397JTV8"/>
<name>A0A397JTV8_9GLOM</name>
<proteinExistence type="predicted"/>
<dbReference type="SUPFAM" id="SSF54695">
    <property type="entry name" value="POZ domain"/>
    <property type="match status" value="1"/>
</dbReference>
<dbReference type="Gene3D" id="3.30.710.10">
    <property type="entry name" value="Potassium Channel Kv1.1, Chain A"/>
    <property type="match status" value="1"/>
</dbReference>
<sequence>MALKFFDKLSQNFIELLNDKGDYNVIIEVENKKSFTAHFNVLKYQSSYFHGELENIQPNENDIKIIIKPRISAQIFDFILKYIYGGIVKLENTDARIIFELMLAVNELKLKGLVDKLLTNLIKTKASCSDFTSLPEFVWCRFSSEIHLLSSKQQVKSIILPARSLLVAELSPRINEPKFSTIISEDHAAEISAWIDRKCHGHADTVVVVKVNGTNEIVGGYNPLVWNNTYTKDQWVETKDSFIFSLKMIIFIIQFLADPKSNFNLDKFSYGYGYDHAETYYEKAIRESSDCFSIDEYEVFEVF</sequence>
<dbReference type="Proteomes" id="UP000266861">
    <property type="component" value="Unassembled WGS sequence"/>
</dbReference>
<feature type="domain" description="BTB" evidence="1">
    <location>
        <begin position="23"/>
        <end position="92"/>
    </location>
</feature>
<evidence type="ECO:0000313" key="3">
    <source>
        <dbReference type="EMBL" id="RHZ88634.1"/>
    </source>
</evidence>
<comment type="caution">
    <text evidence="3">The sequence shown here is derived from an EMBL/GenBank/DDBJ whole genome shotgun (WGS) entry which is preliminary data.</text>
</comment>
<protein>
    <recommendedName>
        <fullName evidence="5">BTB domain-containing protein</fullName>
    </recommendedName>
</protein>
<evidence type="ECO:0000313" key="4">
    <source>
        <dbReference type="Proteomes" id="UP000266861"/>
    </source>
</evidence>
<accession>A0A397JTV8</accession>
<dbReference type="OrthoDB" id="1022638at2759"/>
<feature type="domain" description="TLDc" evidence="2">
    <location>
        <begin position="157"/>
        <end position="303"/>
    </location>
</feature>
<dbReference type="Pfam" id="PF00651">
    <property type="entry name" value="BTB"/>
    <property type="match status" value="1"/>
</dbReference>